<feature type="region of interest" description="Disordered" evidence="1">
    <location>
        <begin position="325"/>
        <end position="384"/>
    </location>
</feature>
<dbReference type="InterPro" id="IPR013211">
    <property type="entry name" value="LVIVD"/>
</dbReference>
<proteinExistence type="predicted"/>
<feature type="compositionally biased region" description="Basic and acidic residues" evidence="1">
    <location>
        <begin position="353"/>
        <end position="370"/>
    </location>
</feature>
<feature type="compositionally biased region" description="Basic residues" evidence="1">
    <location>
        <begin position="1407"/>
        <end position="1425"/>
    </location>
</feature>
<keyword evidence="3" id="KW-1185">Reference proteome</keyword>
<accession>A0A1Q9DAS5</accession>
<gene>
    <name evidence="2" type="ORF">AK812_SmicGene25890</name>
</gene>
<feature type="region of interest" description="Disordered" evidence="1">
    <location>
        <begin position="1"/>
        <end position="29"/>
    </location>
</feature>
<evidence type="ECO:0000256" key="1">
    <source>
        <dbReference type="SAM" id="MobiDB-lite"/>
    </source>
</evidence>
<feature type="compositionally biased region" description="Low complexity" evidence="1">
    <location>
        <begin position="1396"/>
        <end position="1406"/>
    </location>
</feature>
<sequence length="1943" mass="215878">MQALLSERKLSASAPAAPNAGSSWQESWPAKLSAERTAELRKRFEDDYPTELLDSESFPSSRLLALTSKMVADKEIRWLPWKFRLSAKAQDDSLLIRPKKLPRLTELSDLLLDEVAIASHVTAGLYGPFCVFLASGYAQLMLTKIYHWYAFTIGRIYNWYRAEEEEVVPDHQWNPATDLTMSEDGKFSIPVRQKANTTELDSWSPLFFDHFLRCTNAKLRSGQTGPNLGPALAKKKSRGAHLGSLKLYQKKFLKLCFMKYESASNLRGPTSLEAQAADKRAWELIGELVNIHAWKLDDALHEVTQVRADLSTLLAPRAQIPKHLFQLKEPWRNRQDGKGNRPHFRGNGKGLKGKHDSSSHAEDPPPERATRGGKGKKGPTSSAGKWLSTLFMEGKQHTHCMRYQQGGTGRPALCTSTPSRYSGHTAAPTSIAARKSSAASLAMSAGDFSFSTCLSLLEEYFSDAAHLESAFQDTAITQADAYFNLGAFGFDDGKRVGIFQRTEQFSDIVRFLNSFLLLRFPGERWVSTAYTCRGLVSASAEQKDAPRPAMTSCFPANTGCPGFFLDICCGANAPLSESLRKSGIQCVCVDALGSEPLDLLNDRTYDSLLRLAFSGIVRMAHAAPPCKEYSRLKLRPGGPRAIRSPDFLNGFPDNTRSQQQCVEVSQKLMYRSVCILRAVFASGGHASLEQPTNSMAWLEPFVQDFLSEVQATLSVIPACSVGVDVAKQWLFASSFAPIQQLAGTCSHKGQHQSVIGTRDEQGHFLSQRTAEYPSALASRYSNTVSPLFEGHRIHECSSFCALSFALQCMPRKERTAPPFGAQDGGGIYSTPDWSYGPRYHSDLLSDLRKEWQQWLLEKHVPARLAQHVATHSEKPLFTEEETAWLQQSFKRFSDKHSTSQDWDFSVPPGQPYCLSALSRLSHLIADKDTSLLPALMQGVPTGFDKAIPRSHTLRPRRESDGDEGHELLICEGNWKGAEEDPALLQQLVDEELEAGYLEVIPDLETAFRRWGKERVAVGKVNIVKAPGWEINLAAAYFSPWLSSLYDDMHRPLGTNVSINPTLWAGIGSHLDEELRFTTSPPGTSISKGARLLSARHCELTTKDDLVKVPGSTKRIWMRVADPTSSRRKLCPDSVEVLRFFQHLSSVEWRPRPLRPPALVVMESAADAFGKGNNCGIGGASLYSFGYSSTEQCQLGAGRLALKLPALRNNRNNGSVSDAKLDGAKGIDVLGNFVYVAAYTYGGITFVDISDSSNPTVRGSVQAASLAGSSGIVVDGGGNYAIVACETSQHVIQVNIVDPDNPSVAVVADAVESVGATFTPIDITSTQGSDPDIIVVSSSSGDGMVLKDSDTCSSHRHHNHRNHHNCNHNRNHNHCSHNENSLSNSHRNNHRDHNCSHNHNNNSLSNNHHNKYSHHSRNHNHNHRDHNKYNHSNGHQNNCRNLTREHLHTVLAGLIGVNETRGVTDPLIRTVGKICEWELEAERDNGSHTVQKFVVVLGDCTCVGSKECSQLAKQTGIRIATTMEPRNVEEWFDFTPHLLLDDSWVEVDIAEHSAKAAIYHCDCHWGGRLVKFVLSGVVVHNPPLIKSHALVRPEVRALHQNASEAVFAPELLELHDPGTTTVQQFSSWGLLRLGSLLFADLEEPFRKNSSDLLRCSSAASYQNLRRDYPDFGDSALSFYQDGVGRAGLLVCHPCEEDGRFDVIGVFNVPHEKFDDWSAIHFNLVLESAQRVADRFLNGPSISTMRESDEYFYIVLTIQSCKRGLPLVPLVTDELPTTTIVAGERLGLDRWIRFNPESVGSSKFYLSEYIKVLLSNVGENIDAYNSMDGRTLMPYQCAVRREQWSSLRTRFVEVFLLQKTAYRRANGGSTAPSMHEGVEPRFSPDTSVMLLRERLFRGKSQTAHQKVLVRRTFLELEEDEYKMGRDQRRHKTTTVLPENSPILAA</sequence>
<evidence type="ECO:0000313" key="3">
    <source>
        <dbReference type="Proteomes" id="UP000186817"/>
    </source>
</evidence>
<feature type="compositionally biased region" description="Low complexity" evidence="1">
    <location>
        <begin position="11"/>
        <end position="23"/>
    </location>
</feature>
<name>A0A1Q9DAS5_SYMMI</name>
<dbReference type="Proteomes" id="UP000186817">
    <property type="component" value="Unassembled WGS sequence"/>
</dbReference>
<feature type="region of interest" description="Disordered" evidence="1">
    <location>
        <begin position="1376"/>
        <end position="1427"/>
    </location>
</feature>
<protein>
    <submittedName>
        <fullName evidence="2">Uncharacterized protein</fullName>
    </submittedName>
</protein>
<reference evidence="2 3" key="1">
    <citation type="submission" date="2016-02" db="EMBL/GenBank/DDBJ databases">
        <title>Genome analysis of coral dinoflagellate symbionts highlights evolutionary adaptations to a symbiotic lifestyle.</title>
        <authorList>
            <person name="Aranda M."/>
            <person name="Li Y."/>
            <person name="Liew Y.J."/>
            <person name="Baumgarten S."/>
            <person name="Simakov O."/>
            <person name="Wilson M."/>
            <person name="Piel J."/>
            <person name="Ashoor H."/>
            <person name="Bougouffa S."/>
            <person name="Bajic V.B."/>
            <person name="Ryu T."/>
            <person name="Ravasi T."/>
            <person name="Bayer T."/>
            <person name="Micklem G."/>
            <person name="Kim H."/>
            <person name="Bhak J."/>
            <person name="Lajeunesse T.C."/>
            <person name="Voolstra C.R."/>
        </authorList>
    </citation>
    <scope>NUCLEOTIDE SEQUENCE [LARGE SCALE GENOMIC DNA]</scope>
    <source>
        <strain evidence="2 3">CCMP2467</strain>
    </source>
</reference>
<feature type="region of interest" description="Disordered" evidence="1">
    <location>
        <begin position="1923"/>
        <end position="1943"/>
    </location>
</feature>
<evidence type="ECO:0000313" key="2">
    <source>
        <dbReference type="EMBL" id="OLP92312.1"/>
    </source>
</evidence>
<feature type="compositionally biased region" description="Basic and acidic residues" evidence="1">
    <location>
        <begin position="1"/>
        <end position="10"/>
    </location>
</feature>
<comment type="caution">
    <text evidence="2">The sequence shown here is derived from an EMBL/GenBank/DDBJ whole genome shotgun (WGS) entry which is preliminary data.</text>
</comment>
<feature type="compositionally biased region" description="Basic and acidic residues" evidence="1">
    <location>
        <begin position="329"/>
        <end position="339"/>
    </location>
</feature>
<organism evidence="2 3">
    <name type="scientific">Symbiodinium microadriaticum</name>
    <name type="common">Dinoflagellate</name>
    <name type="synonym">Zooxanthella microadriatica</name>
    <dbReference type="NCBI Taxonomy" id="2951"/>
    <lineage>
        <taxon>Eukaryota</taxon>
        <taxon>Sar</taxon>
        <taxon>Alveolata</taxon>
        <taxon>Dinophyceae</taxon>
        <taxon>Suessiales</taxon>
        <taxon>Symbiodiniaceae</taxon>
        <taxon>Symbiodinium</taxon>
    </lineage>
</organism>
<dbReference type="OrthoDB" id="432038at2759"/>
<dbReference type="EMBL" id="LSRX01000627">
    <property type="protein sequence ID" value="OLP92312.1"/>
    <property type="molecule type" value="Genomic_DNA"/>
</dbReference>
<dbReference type="Pfam" id="PF08309">
    <property type="entry name" value="LVIVD"/>
    <property type="match status" value="1"/>
</dbReference>